<dbReference type="EMBL" id="GL377565">
    <property type="protein sequence ID" value="EFJ38381.1"/>
    <property type="molecule type" value="Genomic_DNA"/>
</dbReference>
<gene>
    <name evidence="2" type="ORF">SELMODRAFT_75446</name>
</gene>
<keyword evidence="3" id="KW-1185">Reference proteome</keyword>
<proteinExistence type="predicted"/>
<evidence type="ECO:0000313" key="3">
    <source>
        <dbReference type="Proteomes" id="UP000001514"/>
    </source>
</evidence>
<dbReference type="Gramene" id="EFJ38381">
    <property type="protein sequence ID" value="EFJ38381"/>
    <property type="gene ID" value="SELMODRAFT_75446"/>
</dbReference>
<dbReference type="PANTHER" id="PTHR12956:SF13">
    <property type="entry name" value="ALKALINE CERAMIDASE TOD1"/>
    <property type="match status" value="1"/>
</dbReference>
<evidence type="ECO:0000313" key="2">
    <source>
        <dbReference type="EMBL" id="EFJ38381.1"/>
    </source>
</evidence>
<dbReference type="HOGENOM" id="CLU_027685_3_0_1"/>
<feature type="domain" description="TOD1/MUCI70 glycosyltransferase-like" evidence="1">
    <location>
        <begin position="81"/>
        <end position="383"/>
    </location>
</feature>
<accession>D8QQ13</accession>
<dbReference type="eggNOG" id="ENOG502QV59">
    <property type="taxonomic scope" value="Eukaryota"/>
</dbReference>
<dbReference type="Pfam" id="PF04765">
    <property type="entry name" value="TOD1_MUCI70"/>
    <property type="match status" value="1"/>
</dbReference>
<dbReference type="OMA" id="TENICFF"/>
<protein>
    <recommendedName>
        <fullName evidence="1">TOD1/MUCI70 glycosyltransferase-like domain-containing protein</fullName>
    </recommendedName>
</protein>
<dbReference type="KEGG" id="smo:SELMODRAFT_75446"/>
<reference evidence="2 3" key="1">
    <citation type="journal article" date="2011" name="Science">
        <title>The Selaginella genome identifies genetic changes associated with the evolution of vascular plants.</title>
        <authorList>
            <person name="Banks J.A."/>
            <person name="Nishiyama T."/>
            <person name="Hasebe M."/>
            <person name="Bowman J.L."/>
            <person name="Gribskov M."/>
            <person name="dePamphilis C."/>
            <person name="Albert V.A."/>
            <person name="Aono N."/>
            <person name="Aoyama T."/>
            <person name="Ambrose B.A."/>
            <person name="Ashton N.W."/>
            <person name="Axtell M.J."/>
            <person name="Barker E."/>
            <person name="Barker M.S."/>
            <person name="Bennetzen J.L."/>
            <person name="Bonawitz N.D."/>
            <person name="Chapple C."/>
            <person name="Cheng C."/>
            <person name="Correa L.G."/>
            <person name="Dacre M."/>
            <person name="DeBarry J."/>
            <person name="Dreyer I."/>
            <person name="Elias M."/>
            <person name="Engstrom E.M."/>
            <person name="Estelle M."/>
            <person name="Feng L."/>
            <person name="Finet C."/>
            <person name="Floyd S.K."/>
            <person name="Frommer W.B."/>
            <person name="Fujita T."/>
            <person name="Gramzow L."/>
            <person name="Gutensohn M."/>
            <person name="Harholt J."/>
            <person name="Hattori M."/>
            <person name="Heyl A."/>
            <person name="Hirai T."/>
            <person name="Hiwatashi Y."/>
            <person name="Ishikawa M."/>
            <person name="Iwata M."/>
            <person name="Karol K.G."/>
            <person name="Koehler B."/>
            <person name="Kolukisaoglu U."/>
            <person name="Kubo M."/>
            <person name="Kurata T."/>
            <person name="Lalonde S."/>
            <person name="Li K."/>
            <person name="Li Y."/>
            <person name="Litt A."/>
            <person name="Lyons E."/>
            <person name="Manning G."/>
            <person name="Maruyama T."/>
            <person name="Michael T.P."/>
            <person name="Mikami K."/>
            <person name="Miyazaki S."/>
            <person name="Morinaga S."/>
            <person name="Murata T."/>
            <person name="Mueller-Roeber B."/>
            <person name="Nelson D.R."/>
            <person name="Obara M."/>
            <person name="Oguri Y."/>
            <person name="Olmstead R.G."/>
            <person name="Onodera N."/>
            <person name="Petersen B.L."/>
            <person name="Pils B."/>
            <person name="Prigge M."/>
            <person name="Rensing S.A."/>
            <person name="Riano-Pachon D.M."/>
            <person name="Roberts A.W."/>
            <person name="Sato Y."/>
            <person name="Scheller H.V."/>
            <person name="Schulz B."/>
            <person name="Schulz C."/>
            <person name="Shakirov E.V."/>
            <person name="Shibagaki N."/>
            <person name="Shinohara N."/>
            <person name="Shippen D.E."/>
            <person name="Soerensen I."/>
            <person name="Sotooka R."/>
            <person name="Sugimoto N."/>
            <person name="Sugita M."/>
            <person name="Sumikawa N."/>
            <person name="Tanurdzic M."/>
            <person name="Theissen G."/>
            <person name="Ulvskov P."/>
            <person name="Wakazuki S."/>
            <person name="Weng J.K."/>
            <person name="Willats W.W."/>
            <person name="Wipf D."/>
            <person name="Wolf P.G."/>
            <person name="Yang L."/>
            <person name="Zimmer A.D."/>
            <person name="Zhu Q."/>
            <person name="Mitros T."/>
            <person name="Hellsten U."/>
            <person name="Loque D."/>
            <person name="Otillar R."/>
            <person name="Salamov A."/>
            <person name="Schmutz J."/>
            <person name="Shapiro H."/>
            <person name="Lindquist E."/>
            <person name="Lucas S."/>
            <person name="Rokhsar D."/>
            <person name="Grigoriev I.V."/>
        </authorList>
    </citation>
    <scope>NUCLEOTIDE SEQUENCE [LARGE SCALE GENOMIC DNA]</scope>
</reference>
<dbReference type="PANTHER" id="PTHR12956">
    <property type="entry name" value="ALKALINE CERAMIDASE-RELATED"/>
    <property type="match status" value="1"/>
</dbReference>
<dbReference type="InterPro" id="IPR006852">
    <property type="entry name" value="TOD1_MUCI70"/>
</dbReference>
<sequence length="384" mass="43723">MILFSSRPVLRVFPPANFKDPPLPQGHPCRSFPNPSRAPCWLCNCPVCYVPVDQALKALPLQGIFPELVLSTLTYLHRAGSTNSTPFGGNFSLEERERSFKIRESMAIPCGFARAGVEPGREGSGFEIQEEADMDYLRECRGIVVASAIFGNYDVLKPPANLSSTSARTVCFAMFVDDKTLESLQVEGTPAGAWRIILVRSDAYEGDNRSKGEIPKMLLHRLVPNARFSIWIDAKLQMVADPIQILERFLWRSGDTMAISNHFERADAFEEAEATIRYRRYESKAKMDAQMEFYRTHDGLLPYDRAARMPLVSDVPDSCAVLREHTPLTNLFSCLWFNELDRFTPRDQVSFAVVRDKIIAQVPWRINMFEDCEKRNFVWETPHK</sequence>
<name>D8QQ13_SELML</name>
<dbReference type="Proteomes" id="UP000001514">
    <property type="component" value="Unassembled WGS sequence"/>
</dbReference>
<evidence type="ECO:0000259" key="1">
    <source>
        <dbReference type="Pfam" id="PF04765"/>
    </source>
</evidence>
<organism evidence="3">
    <name type="scientific">Selaginella moellendorffii</name>
    <name type="common">Spikemoss</name>
    <dbReference type="NCBI Taxonomy" id="88036"/>
    <lineage>
        <taxon>Eukaryota</taxon>
        <taxon>Viridiplantae</taxon>
        <taxon>Streptophyta</taxon>
        <taxon>Embryophyta</taxon>
        <taxon>Tracheophyta</taxon>
        <taxon>Lycopodiopsida</taxon>
        <taxon>Selaginellales</taxon>
        <taxon>Selaginellaceae</taxon>
        <taxon>Selaginella</taxon>
    </lineage>
</organism>
<dbReference type="AlphaFoldDB" id="D8QQ13"/>
<dbReference type="InParanoid" id="D8QQ13"/>
<dbReference type="InterPro" id="IPR048354">
    <property type="entry name" value="TOD1_MUCI70_glycTrfase_dom"/>
</dbReference>
<dbReference type="OrthoDB" id="1905162at2759"/>